<accession>A0A0F5YKT3</accession>
<keyword evidence="1" id="KW-0472">Membrane</keyword>
<comment type="caution">
    <text evidence="2">The sequence shown here is derived from an EMBL/GenBank/DDBJ whole genome shotgun (WGS) entry which is preliminary data.</text>
</comment>
<evidence type="ECO:0000256" key="1">
    <source>
        <dbReference type="SAM" id="Phobius"/>
    </source>
</evidence>
<name>A0A0F5YKT3_9CYAN</name>
<keyword evidence="1" id="KW-0812">Transmembrane</keyword>
<proteinExistence type="predicted"/>
<gene>
    <name evidence="2" type="ORF">WN50_06995</name>
</gene>
<dbReference type="EMBL" id="LATL02000353">
    <property type="protein sequence ID" value="KKD38785.1"/>
    <property type="molecule type" value="Genomic_DNA"/>
</dbReference>
<feature type="transmembrane region" description="Helical" evidence="1">
    <location>
        <begin position="92"/>
        <end position="114"/>
    </location>
</feature>
<evidence type="ECO:0000313" key="3">
    <source>
        <dbReference type="Proteomes" id="UP000033607"/>
    </source>
</evidence>
<reference evidence="2 3" key="1">
    <citation type="submission" date="2015-06" db="EMBL/GenBank/DDBJ databases">
        <title>Draft genome assembly of filamentous brackish cyanobacterium Limnoraphis robusta strain CS-951.</title>
        <authorList>
            <person name="Willis A."/>
            <person name="Parks M."/>
            <person name="Burford M.A."/>
        </authorList>
    </citation>
    <scope>NUCLEOTIDE SEQUENCE [LARGE SCALE GENOMIC DNA]</scope>
    <source>
        <strain evidence="2 3">CS-951</strain>
    </source>
</reference>
<protein>
    <submittedName>
        <fullName evidence="2">Uncharacterized protein</fullName>
    </submittedName>
</protein>
<dbReference type="RefSeq" id="WP_046277803.1">
    <property type="nucleotide sequence ID" value="NZ_LATL02000353.1"/>
</dbReference>
<dbReference type="AlphaFoldDB" id="A0A0F5YKT3"/>
<organism evidence="2 3">
    <name type="scientific">Limnoraphis robusta CS-951</name>
    <dbReference type="NCBI Taxonomy" id="1637645"/>
    <lineage>
        <taxon>Bacteria</taxon>
        <taxon>Bacillati</taxon>
        <taxon>Cyanobacteriota</taxon>
        <taxon>Cyanophyceae</taxon>
        <taxon>Oscillatoriophycideae</taxon>
        <taxon>Oscillatoriales</taxon>
        <taxon>Sirenicapillariaceae</taxon>
        <taxon>Limnoraphis</taxon>
    </lineage>
</organism>
<sequence>MTGVSALFESGGQSTEIEWGNNKCVLTDYSKRYPQSVSSYPDTSLMDCFRIAIDTPGGRGLVQSFNFSSQEEQLTDIQLQEVEELSFTYQEFFWGSLLPLAAMIFAFCLIIKILNKFFTV</sequence>
<evidence type="ECO:0000313" key="2">
    <source>
        <dbReference type="EMBL" id="KKD38785.1"/>
    </source>
</evidence>
<keyword evidence="1" id="KW-1133">Transmembrane helix</keyword>
<dbReference type="Proteomes" id="UP000033607">
    <property type="component" value="Unassembled WGS sequence"/>
</dbReference>